<evidence type="ECO:0000313" key="8">
    <source>
        <dbReference type="Proteomes" id="UP000824074"/>
    </source>
</evidence>
<dbReference type="InterPro" id="IPR001478">
    <property type="entry name" value="PDZ"/>
</dbReference>
<keyword evidence="2" id="KW-0645">Protease</keyword>
<evidence type="ECO:0000256" key="5">
    <source>
        <dbReference type="SAM" id="Phobius"/>
    </source>
</evidence>
<feature type="transmembrane region" description="Helical" evidence="5">
    <location>
        <begin position="23"/>
        <end position="43"/>
    </location>
</feature>
<dbReference type="PROSITE" id="PS50106">
    <property type="entry name" value="PDZ"/>
    <property type="match status" value="1"/>
</dbReference>
<dbReference type="InterPro" id="IPR001940">
    <property type="entry name" value="Peptidase_S1C"/>
</dbReference>
<reference evidence="7" key="1">
    <citation type="submission" date="2020-10" db="EMBL/GenBank/DDBJ databases">
        <authorList>
            <person name="Gilroy R."/>
        </authorList>
    </citation>
    <scope>NUCLEOTIDE SEQUENCE</scope>
    <source>
        <strain evidence="7">CHK193-30670</strain>
    </source>
</reference>
<dbReference type="Proteomes" id="UP000824074">
    <property type="component" value="Unassembled WGS sequence"/>
</dbReference>
<dbReference type="GO" id="GO:0004252">
    <property type="term" value="F:serine-type endopeptidase activity"/>
    <property type="evidence" value="ECO:0007669"/>
    <property type="project" value="InterPro"/>
</dbReference>
<dbReference type="InterPro" id="IPR009003">
    <property type="entry name" value="Peptidase_S1_PA"/>
</dbReference>
<keyword evidence="5" id="KW-1133">Transmembrane helix</keyword>
<reference evidence="7" key="2">
    <citation type="journal article" date="2021" name="PeerJ">
        <title>Extensive microbial diversity within the chicken gut microbiome revealed by metagenomics and culture.</title>
        <authorList>
            <person name="Gilroy R."/>
            <person name="Ravi A."/>
            <person name="Getino M."/>
            <person name="Pursley I."/>
            <person name="Horton D.L."/>
            <person name="Alikhan N.F."/>
            <person name="Baker D."/>
            <person name="Gharbi K."/>
            <person name="Hall N."/>
            <person name="Watson M."/>
            <person name="Adriaenssens E.M."/>
            <person name="Foster-Nyarko E."/>
            <person name="Jarju S."/>
            <person name="Secka A."/>
            <person name="Antonio M."/>
            <person name="Oren A."/>
            <person name="Chaudhuri R.R."/>
            <person name="La Ragione R."/>
            <person name="Hildebrand F."/>
            <person name="Pallen M.J."/>
        </authorList>
    </citation>
    <scope>NUCLEOTIDE SEQUENCE</scope>
    <source>
        <strain evidence="7">CHK193-30670</strain>
    </source>
</reference>
<evidence type="ECO:0000259" key="6">
    <source>
        <dbReference type="PROSITE" id="PS50106"/>
    </source>
</evidence>
<dbReference type="Pfam" id="PF13365">
    <property type="entry name" value="Trypsin_2"/>
    <property type="match status" value="1"/>
</dbReference>
<gene>
    <name evidence="7" type="ORF">IAB68_02690</name>
</gene>
<dbReference type="InterPro" id="IPR043504">
    <property type="entry name" value="Peptidase_S1_PA_chymotrypsin"/>
</dbReference>
<keyword evidence="3" id="KW-0378">Hydrolase</keyword>
<evidence type="ECO:0000256" key="4">
    <source>
        <dbReference type="ARBA" id="ARBA00022825"/>
    </source>
</evidence>
<dbReference type="InterPro" id="IPR036034">
    <property type="entry name" value="PDZ_sf"/>
</dbReference>
<dbReference type="AlphaFoldDB" id="A0A9D1IMR6"/>
<dbReference type="EMBL" id="DVMT01000028">
    <property type="protein sequence ID" value="HIU40193.1"/>
    <property type="molecule type" value="Genomic_DNA"/>
</dbReference>
<dbReference type="Gene3D" id="2.40.10.10">
    <property type="entry name" value="Trypsin-like serine proteases"/>
    <property type="match status" value="2"/>
</dbReference>
<evidence type="ECO:0000256" key="2">
    <source>
        <dbReference type="ARBA" id="ARBA00022670"/>
    </source>
</evidence>
<dbReference type="SMART" id="SM00228">
    <property type="entry name" value="PDZ"/>
    <property type="match status" value="1"/>
</dbReference>
<dbReference type="InterPro" id="IPR051201">
    <property type="entry name" value="Chloro_Bact_Ser_Proteases"/>
</dbReference>
<dbReference type="PANTHER" id="PTHR43343">
    <property type="entry name" value="PEPTIDASE S12"/>
    <property type="match status" value="1"/>
</dbReference>
<dbReference type="CDD" id="cd06781">
    <property type="entry name" value="cpPDZ_BsHtra-like"/>
    <property type="match status" value="1"/>
</dbReference>
<dbReference type="PANTHER" id="PTHR43343:SF3">
    <property type="entry name" value="PROTEASE DO-LIKE 8, CHLOROPLASTIC"/>
    <property type="match status" value="1"/>
</dbReference>
<dbReference type="PRINTS" id="PR00834">
    <property type="entry name" value="PROTEASES2C"/>
</dbReference>
<evidence type="ECO:0000313" key="7">
    <source>
        <dbReference type="EMBL" id="HIU40193.1"/>
    </source>
</evidence>
<comment type="similarity">
    <text evidence="1">Belongs to the peptidase S1C family.</text>
</comment>
<proteinExistence type="inferred from homology"/>
<organism evidence="7 8">
    <name type="scientific">Candidatus Aphodocola excrementigallinarum</name>
    <dbReference type="NCBI Taxonomy" id="2840670"/>
    <lineage>
        <taxon>Bacteria</taxon>
        <taxon>Bacillati</taxon>
        <taxon>Bacillota</taxon>
        <taxon>Bacilli</taxon>
        <taxon>Candidatus Aphodocola</taxon>
    </lineage>
</organism>
<name>A0A9D1IMR6_9FIRM</name>
<dbReference type="GO" id="GO:0006508">
    <property type="term" value="P:proteolysis"/>
    <property type="evidence" value="ECO:0007669"/>
    <property type="project" value="UniProtKB-KW"/>
</dbReference>
<evidence type="ECO:0000256" key="1">
    <source>
        <dbReference type="ARBA" id="ARBA00010541"/>
    </source>
</evidence>
<protein>
    <submittedName>
        <fullName evidence="7">Trypsin-like peptidase domain-containing protein</fullName>
    </submittedName>
</protein>
<evidence type="ECO:0000256" key="3">
    <source>
        <dbReference type="ARBA" id="ARBA00022801"/>
    </source>
</evidence>
<keyword evidence="4" id="KW-0720">Serine protease</keyword>
<sequence>MDKIELVDSNKPNKKNNKFSKNVKFILIIIIAFALGVGLMYWYSVTNPKIITKNRTVSETKVTEEAMEDAIDKVYDSVLCIEVMSGDGTVLSTGTGFVYDKDDKYGYVLTNAHVVSGGSNIEGVLSNNNMVELTLLGSDTYTDLAVLRMDVKDVLQVASIGSSSNIEIGNTVFTVGSPMGATYAGTVTKGILSGKDRLIETSTSNGLSNDSYIVKVLQTDAAISPGNSGGPLVDLAGDVIGITSLKLVDEEVEGMGFAIPIEDAMNYVDYLEQGQSIQRPVMGVSVIDLTNPYVLYRYNINVPDNVDSGIYLVEVNSGYPASEAGLRAGDIVTAINGEKVTTSAEFKYELYKYSIGDSVEVTYYRDGKEAKTRVKLDKAS</sequence>
<feature type="domain" description="PDZ" evidence="6">
    <location>
        <begin position="267"/>
        <end position="340"/>
    </location>
</feature>
<keyword evidence="5" id="KW-0812">Transmembrane</keyword>
<dbReference type="SUPFAM" id="SSF50494">
    <property type="entry name" value="Trypsin-like serine proteases"/>
    <property type="match status" value="1"/>
</dbReference>
<comment type="caution">
    <text evidence="7">The sequence shown here is derived from an EMBL/GenBank/DDBJ whole genome shotgun (WGS) entry which is preliminary data.</text>
</comment>
<dbReference type="SUPFAM" id="SSF50156">
    <property type="entry name" value="PDZ domain-like"/>
    <property type="match status" value="1"/>
</dbReference>
<keyword evidence="5" id="KW-0472">Membrane</keyword>
<accession>A0A9D1IMR6</accession>
<dbReference type="Pfam" id="PF13180">
    <property type="entry name" value="PDZ_2"/>
    <property type="match status" value="1"/>
</dbReference>
<dbReference type="Gene3D" id="2.30.42.10">
    <property type="match status" value="1"/>
</dbReference>